<keyword evidence="3" id="KW-1185">Reference proteome</keyword>
<comment type="caution">
    <text evidence="2">The sequence shown here is derived from an EMBL/GenBank/DDBJ whole genome shotgun (WGS) entry which is preliminary data.</text>
</comment>
<accession>A0A2P5ATW4</accession>
<evidence type="ECO:0000313" key="3">
    <source>
        <dbReference type="Proteomes" id="UP000237105"/>
    </source>
</evidence>
<evidence type="ECO:0000256" key="1">
    <source>
        <dbReference type="SAM" id="MobiDB-lite"/>
    </source>
</evidence>
<reference evidence="3" key="1">
    <citation type="submission" date="2016-06" db="EMBL/GenBank/DDBJ databases">
        <title>Parallel loss of symbiosis genes in relatives of nitrogen-fixing non-legume Parasponia.</title>
        <authorList>
            <person name="Van Velzen R."/>
            <person name="Holmer R."/>
            <person name="Bu F."/>
            <person name="Rutten L."/>
            <person name="Van Zeijl A."/>
            <person name="Liu W."/>
            <person name="Santuari L."/>
            <person name="Cao Q."/>
            <person name="Sharma T."/>
            <person name="Shen D."/>
            <person name="Roswanjaya Y."/>
            <person name="Wardhani T."/>
            <person name="Kalhor M.S."/>
            <person name="Jansen J."/>
            <person name="Van den Hoogen J."/>
            <person name="Gungor B."/>
            <person name="Hartog M."/>
            <person name="Hontelez J."/>
            <person name="Verver J."/>
            <person name="Yang W.-C."/>
            <person name="Schijlen E."/>
            <person name="Repin R."/>
            <person name="Schilthuizen M."/>
            <person name="Schranz E."/>
            <person name="Heidstra R."/>
            <person name="Miyata K."/>
            <person name="Fedorova E."/>
            <person name="Kohlen W."/>
            <person name="Bisseling T."/>
            <person name="Smit S."/>
            <person name="Geurts R."/>
        </authorList>
    </citation>
    <scope>NUCLEOTIDE SEQUENCE [LARGE SCALE GENOMIC DNA]</scope>
    <source>
        <strain evidence="3">cv. WU1-14</strain>
    </source>
</reference>
<sequence length="78" mass="8547">MLDTNHVVGRHGQRSVGLEYAYARILTVNVHVRGIVGQTSSGKHDHRAKSTSVRHVSSTRRAHAAWGKAFLKNAQDCG</sequence>
<proteinExistence type="predicted"/>
<organism evidence="2 3">
    <name type="scientific">Parasponia andersonii</name>
    <name type="common">Sponia andersonii</name>
    <dbReference type="NCBI Taxonomy" id="3476"/>
    <lineage>
        <taxon>Eukaryota</taxon>
        <taxon>Viridiplantae</taxon>
        <taxon>Streptophyta</taxon>
        <taxon>Embryophyta</taxon>
        <taxon>Tracheophyta</taxon>
        <taxon>Spermatophyta</taxon>
        <taxon>Magnoliopsida</taxon>
        <taxon>eudicotyledons</taxon>
        <taxon>Gunneridae</taxon>
        <taxon>Pentapetalae</taxon>
        <taxon>rosids</taxon>
        <taxon>fabids</taxon>
        <taxon>Rosales</taxon>
        <taxon>Cannabaceae</taxon>
        <taxon>Parasponia</taxon>
    </lineage>
</organism>
<dbReference type="EMBL" id="JXTB01000449">
    <property type="protein sequence ID" value="PON39992.1"/>
    <property type="molecule type" value="Genomic_DNA"/>
</dbReference>
<gene>
    <name evidence="2" type="ORF">PanWU01x14_300730</name>
</gene>
<protein>
    <submittedName>
        <fullName evidence="2">Uncharacterized protein</fullName>
    </submittedName>
</protein>
<feature type="region of interest" description="Disordered" evidence="1">
    <location>
        <begin position="38"/>
        <end position="58"/>
    </location>
</feature>
<evidence type="ECO:0000313" key="2">
    <source>
        <dbReference type="EMBL" id="PON39992.1"/>
    </source>
</evidence>
<dbReference type="Proteomes" id="UP000237105">
    <property type="component" value="Unassembled WGS sequence"/>
</dbReference>
<dbReference type="AlphaFoldDB" id="A0A2P5ATW4"/>
<name>A0A2P5ATW4_PARAD</name>